<feature type="non-terminal residue" evidence="2">
    <location>
        <position position="431"/>
    </location>
</feature>
<evidence type="ECO:0000313" key="3">
    <source>
        <dbReference type="Proteomes" id="UP000649617"/>
    </source>
</evidence>
<dbReference type="Proteomes" id="UP000649617">
    <property type="component" value="Unassembled WGS sequence"/>
</dbReference>
<feature type="transmembrane region" description="Helical" evidence="1">
    <location>
        <begin position="303"/>
        <end position="325"/>
    </location>
</feature>
<keyword evidence="3" id="KW-1185">Reference proteome</keyword>
<protein>
    <submittedName>
        <fullName evidence="2">Uncharacterized protein</fullName>
    </submittedName>
</protein>
<organism evidence="2 3">
    <name type="scientific">Symbiodinium pilosum</name>
    <name type="common">Dinoflagellate</name>
    <dbReference type="NCBI Taxonomy" id="2952"/>
    <lineage>
        <taxon>Eukaryota</taxon>
        <taxon>Sar</taxon>
        <taxon>Alveolata</taxon>
        <taxon>Dinophyceae</taxon>
        <taxon>Suessiales</taxon>
        <taxon>Symbiodiniaceae</taxon>
        <taxon>Symbiodinium</taxon>
    </lineage>
</organism>
<evidence type="ECO:0000256" key="1">
    <source>
        <dbReference type="SAM" id="Phobius"/>
    </source>
</evidence>
<keyword evidence="1" id="KW-0812">Transmembrane</keyword>
<dbReference type="OrthoDB" id="423576at2759"/>
<gene>
    <name evidence="2" type="ORF">SPIL2461_LOCUS6954</name>
</gene>
<sequence>LDKLCIHQTDENLKKQQLLALPVFVSRSSRMLVLWDETYFERLWCQVELATFIRRGDQHGLDFQPLWLAPWLVNCICLELLSAVVAELCEILSPTASNTGEVRDMFSGIFGDTRRTITFCVYCFEWLVSSAIIYLPMMIPCFYSFWRKLQQHEHMLLQMANFNIREAKCSLMHDRVLLEQQVEEMLGNTHHTPAELVTINVDEPNSDSAAAAHDHGVDQPMTHVVMPRELGGSRDALDSFNAYVRGPLHDVVLAQIGTEHYVPWHFCMVALLPDVFYSAVNILGCDNGLCQKSASEAGFTSVAQYMVTQALAWLVCLLFSIPLAYPILLRMIKLTIKISNGPLQSLVVMLCCPVAYAVSNTCSGIVWGCLYLLAMDYSPVWFAGFLMFLSGLVLTFFLHFLKHESQTVSCRCLTRQVDPSVPLMPERACLL</sequence>
<dbReference type="EMBL" id="CAJNIZ010010861">
    <property type="protein sequence ID" value="CAE7307256.1"/>
    <property type="molecule type" value="Genomic_DNA"/>
</dbReference>
<evidence type="ECO:0000313" key="2">
    <source>
        <dbReference type="EMBL" id="CAE7307256.1"/>
    </source>
</evidence>
<reference evidence="2" key="1">
    <citation type="submission" date="2021-02" db="EMBL/GenBank/DDBJ databases">
        <authorList>
            <person name="Dougan E. K."/>
            <person name="Rhodes N."/>
            <person name="Thang M."/>
            <person name="Chan C."/>
        </authorList>
    </citation>
    <scope>NUCLEOTIDE SEQUENCE</scope>
</reference>
<feature type="transmembrane region" description="Helical" evidence="1">
    <location>
        <begin position="346"/>
        <end position="374"/>
    </location>
</feature>
<keyword evidence="1" id="KW-0472">Membrane</keyword>
<keyword evidence="1" id="KW-1133">Transmembrane helix</keyword>
<feature type="transmembrane region" description="Helical" evidence="1">
    <location>
        <begin position="380"/>
        <end position="401"/>
    </location>
</feature>
<feature type="transmembrane region" description="Helical" evidence="1">
    <location>
        <begin position="126"/>
        <end position="146"/>
    </location>
</feature>
<dbReference type="AlphaFoldDB" id="A0A812N811"/>
<proteinExistence type="predicted"/>
<name>A0A812N811_SYMPI</name>
<comment type="caution">
    <text evidence="2">The sequence shown here is derived from an EMBL/GenBank/DDBJ whole genome shotgun (WGS) entry which is preliminary data.</text>
</comment>
<accession>A0A812N811</accession>